<name>A0A177NQ82_9GAMM</name>
<organism evidence="6 7">
    <name type="scientific">Methylomonas lenta</name>
    <dbReference type="NCBI Taxonomy" id="980561"/>
    <lineage>
        <taxon>Bacteria</taxon>
        <taxon>Pseudomonadati</taxon>
        <taxon>Pseudomonadota</taxon>
        <taxon>Gammaproteobacteria</taxon>
        <taxon>Methylococcales</taxon>
        <taxon>Methylococcaceae</taxon>
        <taxon>Methylomonas</taxon>
    </lineage>
</organism>
<comment type="similarity">
    <text evidence="1 5">Belongs to the HisA/HisF family.</text>
</comment>
<dbReference type="OrthoDB" id="8535539at2"/>
<gene>
    <name evidence="6" type="ORF">A1359_21455</name>
</gene>
<dbReference type="STRING" id="980561.A1359_21455"/>
<accession>A0A177NQ82</accession>
<evidence type="ECO:0000256" key="2">
    <source>
        <dbReference type="ARBA" id="ARBA00022605"/>
    </source>
</evidence>
<evidence type="ECO:0000256" key="3">
    <source>
        <dbReference type="ARBA" id="ARBA00023102"/>
    </source>
</evidence>
<evidence type="ECO:0000313" key="7">
    <source>
        <dbReference type="Proteomes" id="UP000078476"/>
    </source>
</evidence>
<dbReference type="Pfam" id="PF00977">
    <property type="entry name" value="His_biosynth"/>
    <property type="match status" value="1"/>
</dbReference>
<dbReference type="AlphaFoldDB" id="A0A177NQ82"/>
<protein>
    <submittedName>
        <fullName evidence="6">Histidine biosynthesis protein</fullName>
    </submittedName>
</protein>
<keyword evidence="2 5" id="KW-0028">Amino-acid biosynthesis</keyword>
<evidence type="ECO:0000256" key="4">
    <source>
        <dbReference type="ARBA" id="ARBA00029440"/>
    </source>
</evidence>
<evidence type="ECO:0000256" key="5">
    <source>
        <dbReference type="RuleBase" id="RU003657"/>
    </source>
</evidence>
<dbReference type="GO" id="GO:0000105">
    <property type="term" value="P:L-histidine biosynthetic process"/>
    <property type="evidence" value="ECO:0007669"/>
    <property type="project" value="UniProtKB-KW"/>
</dbReference>
<dbReference type="GO" id="GO:0005737">
    <property type="term" value="C:cytoplasm"/>
    <property type="evidence" value="ECO:0007669"/>
    <property type="project" value="TreeGrafter"/>
</dbReference>
<dbReference type="InterPro" id="IPR011060">
    <property type="entry name" value="RibuloseP-bd_barrel"/>
</dbReference>
<comment type="caution">
    <text evidence="6">The sequence shown here is derived from an EMBL/GenBank/DDBJ whole genome shotgun (WGS) entry which is preliminary data.</text>
</comment>
<comment type="pathway">
    <text evidence="4">Amino-acid biosynthesis.</text>
</comment>
<sequence length="225" mass="24977">MQIIPVIDLKDGIVVHAVRGNRTAYQPIHHASCLTSDSDIDAVLAGFLTLYPFKRFYIADLDAITGKGNHQALIDVMLLAHPDIEFWLDSGSQLSEIRDGARNMKWVIGTESQQAAPCPTRHDFILSLDYKNDLPADHAGWLKHSQYWPERLIVMTLNRVGSNSGPDFAKLQALQQKYPQKQWIAAGGIRHQQDLTDLKNAGMQAALVATALHNGSINLPAIQNH</sequence>
<dbReference type="EMBL" id="LUUI01000057">
    <property type="protein sequence ID" value="OAI20051.1"/>
    <property type="molecule type" value="Genomic_DNA"/>
</dbReference>
<reference evidence="6 7" key="1">
    <citation type="submission" date="2016-03" db="EMBL/GenBank/DDBJ databases">
        <authorList>
            <person name="Ploux O."/>
        </authorList>
    </citation>
    <scope>NUCLEOTIDE SEQUENCE [LARGE SCALE GENOMIC DNA]</scope>
    <source>
        <strain evidence="6 7">R-45370</strain>
    </source>
</reference>
<keyword evidence="3 5" id="KW-0368">Histidine biosynthesis</keyword>
<evidence type="ECO:0000256" key="1">
    <source>
        <dbReference type="ARBA" id="ARBA00009667"/>
    </source>
</evidence>
<dbReference type="InterPro" id="IPR044524">
    <property type="entry name" value="Isoase_HisA-like"/>
</dbReference>
<keyword evidence="7" id="KW-1185">Reference proteome</keyword>
<dbReference type="RefSeq" id="WP_066978429.1">
    <property type="nucleotide sequence ID" value="NZ_LUUI01000057.1"/>
</dbReference>
<dbReference type="InterPro" id="IPR006062">
    <property type="entry name" value="His_biosynth"/>
</dbReference>
<dbReference type="PANTHER" id="PTHR43090">
    <property type="entry name" value="1-(5-PHOSPHORIBOSYL)-5-[(5-PHOSPHORIBOSYLAMINO)METHYLIDENEAMINO] IMIDAZOLE-4-CARBOXAMIDE ISOMERASE"/>
    <property type="match status" value="1"/>
</dbReference>
<dbReference type="GO" id="GO:0000162">
    <property type="term" value="P:L-tryptophan biosynthetic process"/>
    <property type="evidence" value="ECO:0007669"/>
    <property type="project" value="TreeGrafter"/>
</dbReference>
<dbReference type="SUPFAM" id="SSF51366">
    <property type="entry name" value="Ribulose-phoshate binding barrel"/>
    <property type="match status" value="1"/>
</dbReference>
<dbReference type="PANTHER" id="PTHR43090:SF2">
    <property type="entry name" value="1-(5-PHOSPHORIBOSYL)-5-[(5-PHOSPHORIBOSYLAMINO)METHYLIDENEAMINO] IMIDAZOLE-4-CARBOXAMIDE ISOMERASE"/>
    <property type="match status" value="1"/>
</dbReference>
<proteinExistence type="inferred from homology"/>
<dbReference type="InterPro" id="IPR013785">
    <property type="entry name" value="Aldolase_TIM"/>
</dbReference>
<dbReference type="GO" id="GO:0003949">
    <property type="term" value="F:1-(5-phosphoribosyl)-5-[(5-phosphoribosylamino)methylideneamino]imidazole-4-carboxamide isomerase activity"/>
    <property type="evidence" value="ECO:0007669"/>
    <property type="project" value="InterPro"/>
</dbReference>
<dbReference type="CDD" id="cd04723">
    <property type="entry name" value="HisA_HisF"/>
    <property type="match status" value="1"/>
</dbReference>
<evidence type="ECO:0000313" key="6">
    <source>
        <dbReference type="EMBL" id="OAI20051.1"/>
    </source>
</evidence>
<dbReference type="Proteomes" id="UP000078476">
    <property type="component" value="Unassembled WGS sequence"/>
</dbReference>
<dbReference type="Gene3D" id="3.20.20.70">
    <property type="entry name" value="Aldolase class I"/>
    <property type="match status" value="1"/>
</dbReference>